<evidence type="ECO:0000256" key="2">
    <source>
        <dbReference type="SAM" id="Coils"/>
    </source>
</evidence>
<proteinExistence type="predicted"/>
<dbReference type="eggNOG" id="ENOG502QWIH">
    <property type="taxonomic scope" value="Eukaryota"/>
</dbReference>
<dbReference type="SUPFAM" id="SSF52540">
    <property type="entry name" value="P-loop containing nucleoside triphosphate hydrolases"/>
    <property type="match status" value="1"/>
</dbReference>
<dbReference type="InterPro" id="IPR056884">
    <property type="entry name" value="NPHP3-like_N"/>
</dbReference>
<keyword evidence="2" id="KW-0175">Coiled coil</keyword>
<feature type="domain" description="DUF7708" evidence="3">
    <location>
        <begin position="55"/>
        <end position="192"/>
    </location>
</feature>
<dbReference type="VEuPathDB" id="FungiDB:LEMA_P073890.1"/>
<protein>
    <submittedName>
        <fullName evidence="5">Uncharacterized protein</fullName>
    </submittedName>
</protein>
<feature type="domain" description="Nephrocystin 3-like N-terminal" evidence="4">
    <location>
        <begin position="254"/>
        <end position="430"/>
    </location>
</feature>
<dbReference type="InterPro" id="IPR056125">
    <property type="entry name" value="DUF7708"/>
</dbReference>
<dbReference type="SUPFAM" id="SSF57903">
    <property type="entry name" value="FYVE/PHD zinc finger"/>
    <property type="match status" value="1"/>
</dbReference>
<dbReference type="PANTHER" id="PTHR10039">
    <property type="entry name" value="AMELOGENIN"/>
    <property type="match status" value="1"/>
</dbReference>
<dbReference type="Gene3D" id="3.30.40.10">
    <property type="entry name" value="Zinc/RING finger domain, C3HC4 (zinc finger)"/>
    <property type="match status" value="1"/>
</dbReference>
<dbReference type="PANTHER" id="PTHR10039:SF14">
    <property type="entry name" value="NACHT DOMAIN-CONTAINING PROTEIN"/>
    <property type="match status" value="1"/>
</dbReference>
<evidence type="ECO:0000256" key="1">
    <source>
        <dbReference type="ARBA" id="ARBA00022737"/>
    </source>
</evidence>
<dbReference type="AlphaFoldDB" id="E5A855"/>
<keyword evidence="6" id="KW-1185">Reference proteome</keyword>
<dbReference type="EMBL" id="FP929137">
    <property type="protein sequence ID" value="CBX99800.1"/>
    <property type="molecule type" value="Genomic_DNA"/>
</dbReference>
<dbReference type="GeneID" id="13292860"/>
<gene>
    <name evidence="5" type="ORF">LEMA_P073890.1</name>
</gene>
<dbReference type="InterPro" id="IPR011011">
    <property type="entry name" value="Znf_FYVE_PHD"/>
</dbReference>
<dbReference type="HOGENOM" id="CLU_002406_0_0_1"/>
<reference evidence="6" key="1">
    <citation type="journal article" date="2011" name="Nat. Commun.">
        <title>Effector diversification within compartments of the Leptosphaeria maculans genome affected by Repeat-Induced Point mutations.</title>
        <authorList>
            <person name="Rouxel T."/>
            <person name="Grandaubert J."/>
            <person name="Hane J.K."/>
            <person name="Hoede C."/>
            <person name="van de Wouw A.P."/>
            <person name="Couloux A."/>
            <person name="Dominguez V."/>
            <person name="Anthouard V."/>
            <person name="Bally P."/>
            <person name="Bourras S."/>
            <person name="Cozijnsen A.J."/>
            <person name="Ciuffetti L.M."/>
            <person name="Degrave A."/>
            <person name="Dilmaghani A."/>
            <person name="Duret L."/>
            <person name="Fudal I."/>
            <person name="Goodwin S.B."/>
            <person name="Gout L."/>
            <person name="Glaser N."/>
            <person name="Linglin J."/>
            <person name="Kema G.H.J."/>
            <person name="Lapalu N."/>
            <person name="Lawrence C.B."/>
            <person name="May K."/>
            <person name="Meyer M."/>
            <person name="Ollivier B."/>
            <person name="Poulain J."/>
            <person name="Schoch C.L."/>
            <person name="Simon A."/>
            <person name="Spatafora J.W."/>
            <person name="Stachowiak A."/>
            <person name="Turgeon B.G."/>
            <person name="Tyler B.M."/>
            <person name="Vincent D."/>
            <person name="Weissenbach J."/>
            <person name="Amselem J."/>
            <person name="Quesneville H."/>
            <person name="Oliver R.P."/>
            <person name="Wincker P."/>
            <person name="Balesdent M.-H."/>
            <person name="Howlett B.J."/>
        </authorList>
    </citation>
    <scope>NUCLEOTIDE SEQUENCE [LARGE SCALE GENOMIC DNA]</scope>
    <source>
        <strain evidence="6">JN3 / isolate v23.1.3 / race Av1-4-5-6-7-8</strain>
    </source>
</reference>
<dbReference type="STRING" id="985895.E5A855"/>
<dbReference type="InterPro" id="IPR027417">
    <property type="entry name" value="P-loop_NTPase"/>
</dbReference>
<organism evidence="6">
    <name type="scientific">Leptosphaeria maculans (strain JN3 / isolate v23.1.3 / race Av1-4-5-6-7-8)</name>
    <name type="common">Blackleg fungus</name>
    <name type="synonym">Phoma lingam</name>
    <dbReference type="NCBI Taxonomy" id="985895"/>
    <lineage>
        <taxon>Eukaryota</taxon>
        <taxon>Fungi</taxon>
        <taxon>Dikarya</taxon>
        <taxon>Ascomycota</taxon>
        <taxon>Pezizomycotina</taxon>
        <taxon>Dothideomycetes</taxon>
        <taxon>Pleosporomycetidae</taxon>
        <taxon>Pleosporales</taxon>
        <taxon>Pleosporineae</taxon>
        <taxon>Leptosphaeriaceae</taxon>
        <taxon>Plenodomus</taxon>
        <taxon>Plenodomus lingam/Leptosphaeria maculans species complex</taxon>
    </lineage>
</organism>
<dbReference type="Pfam" id="PF24809">
    <property type="entry name" value="DUF7708"/>
    <property type="match status" value="1"/>
</dbReference>
<sequence length="1123" mass="127128">MNVAFEELERTVTPADSGAFRSVEVEHVRIEALDIEKQLAVRQALCNMRRLEPLLRGLEHYARVVDVLCNGTPFLPWIWAPITLILRVASEYMESFQQIMKGYSRIADALGRFKILSDTFIAEPGFQQILAVFYADILQYHIHAYRFVRRPGWKLLFLTSWGRFQRRFDNILQDLEYHGQLVDQEANALSIAAMADLRQQHTDWREKSLHGIILAEKQQAVREYTSILSWLKVDESEQGQIIEAISDEEAKFPGTCSWLSKDMKIKLWLRAKPEQPFLWLQGNPGCGKSVIAAKLVYFLQLTAVKAPSTNRVICHFCTYTFPSSTRYEGVLKSIIRQLLLNSDELTAHVYQECIVGKKQASTIFLERLILTLITALSDEPHEPLWIWIIIDGINECENEKQARLVSLMNQISSLPASNHGVTCKVLLTTRPSPNVRGFLKTKRKQVIYLSDEQSPLLSAIRLYVSRRLDSMHVKLQQLELEAHEIEAMEELVSQKASGMFLYARLVLDYINANIFFTGDELRDAINQLPATLNEFYQKLLYQILARLNEQSQERVRCIFGWIAFAKRPLKKLEFLSALSFTSGNYNLTRLVPRYVVEDICSSLVEERRDGSLTFIHVSVKHFLQTSSSAIILREEESLNEHGIAAVSCLLSGLQVMNESYDEQKKMLRFVKGIHGFHVYATEYWTEYLLANARTTGGLKKGLVEVATRLADVLDKLEDTSPLGFPLPKATIDIKDDRLALLEGYGSLRKHMERSLFARSKQRFESELQATTGPASGVPKTFVHQDGISAALDLYQKTVETILGQDSCPGASAKELELFKSQFRTSAYTCRLRSCPRATIGFKNQQLRQEHEVCHAGGFRCSFAGCQYPPYRNQRSLSAHVASVHESAIKLPRRTIRKSGNFRLKVKSSITGHEGNPRAMFEPDQVSAVPEPTPLEKQIISGEPRVDERVLDTGSDSDVGIGYVDIVMDKIIGGTGISMDPALANRVNASLFQNMNAMCSLAEIADNLRDGSAEALTPELIITKIWSNCHPELAQELRQFICGQNVASEEANQVSRHCSCHEKDTEDMIVCYNATCPRGWFHLSCVNRVITPVQGETWFCSIACEKAEKAREKDDEDASDSDYY</sequence>
<evidence type="ECO:0000313" key="5">
    <source>
        <dbReference type="EMBL" id="CBX99800.1"/>
    </source>
</evidence>
<dbReference type="Gene3D" id="3.40.50.300">
    <property type="entry name" value="P-loop containing nucleotide triphosphate hydrolases"/>
    <property type="match status" value="1"/>
</dbReference>
<feature type="coiled-coil region" evidence="2">
    <location>
        <begin position="468"/>
        <end position="495"/>
    </location>
</feature>
<dbReference type="Proteomes" id="UP000002668">
    <property type="component" value="Genome"/>
</dbReference>
<dbReference type="InParanoid" id="E5A855"/>
<dbReference type="Pfam" id="PF24883">
    <property type="entry name" value="NPHP3_N"/>
    <property type="match status" value="1"/>
</dbReference>
<name>E5A855_LEPMJ</name>
<evidence type="ECO:0000259" key="4">
    <source>
        <dbReference type="Pfam" id="PF24883"/>
    </source>
</evidence>
<evidence type="ECO:0000259" key="3">
    <source>
        <dbReference type="Pfam" id="PF24809"/>
    </source>
</evidence>
<evidence type="ECO:0000313" key="6">
    <source>
        <dbReference type="Proteomes" id="UP000002668"/>
    </source>
</evidence>
<accession>E5A855</accession>
<dbReference type="OrthoDB" id="7464126at2759"/>
<dbReference type="InterPro" id="IPR013083">
    <property type="entry name" value="Znf_RING/FYVE/PHD"/>
</dbReference>
<dbReference type="OMA" id="EYWTEYL"/>
<keyword evidence="1" id="KW-0677">Repeat</keyword>